<dbReference type="Pfam" id="PF02758">
    <property type="entry name" value="PYRIN"/>
    <property type="match status" value="1"/>
</dbReference>
<evidence type="ECO:0000313" key="3">
    <source>
        <dbReference type="Proteomes" id="UP001488838"/>
    </source>
</evidence>
<dbReference type="AlphaFoldDB" id="A0AAW0I347"/>
<dbReference type="InterPro" id="IPR004020">
    <property type="entry name" value="DAPIN"/>
</dbReference>
<organism evidence="2 3">
    <name type="scientific">Myodes glareolus</name>
    <name type="common">Bank vole</name>
    <name type="synonym">Clethrionomys glareolus</name>
    <dbReference type="NCBI Taxonomy" id="447135"/>
    <lineage>
        <taxon>Eukaryota</taxon>
        <taxon>Metazoa</taxon>
        <taxon>Chordata</taxon>
        <taxon>Craniata</taxon>
        <taxon>Vertebrata</taxon>
        <taxon>Euteleostomi</taxon>
        <taxon>Mammalia</taxon>
        <taxon>Eutheria</taxon>
        <taxon>Euarchontoglires</taxon>
        <taxon>Glires</taxon>
        <taxon>Rodentia</taxon>
        <taxon>Myomorpha</taxon>
        <taxon>Muroidea</taxon>
        <taxon>Cricetidae</taxon>
        <taxon>Arvicolinae</taxon>
        <taxon>Myodes</taxon>
    </lineage>
</organism>
<dbReference type="SUPFAM" id="SSF47986">
    <property type="entry name" value="DEATH domain"/>
    <property type="match status" value="1"/>
</dbReference>
<dbReference type="Proteomes" id="UP001488838">
    <property type="component" value="Unassembled WGS sequence"/>
</dbReference>
<evidence type="ECO:0000313" key="2">
    <source>
        <dbReference type="EMBL" id="KAK7808597.1"/>
    </source>
</evidence>
<dbReference type="EMBL" id="JBBHLL010000235">
    <property type="protein sequence ID" value="KAK7808597.1"/>
    <property type="molecule type" value="Genomic_DNA"/>
</dbReference>
<keyword evidence="3" id="KW-1185">Reference proteome</keyword>
<evidence type="ECO:0000259" key="1">
    <source>
        <dbReference type="Pfam" id="PF02758"/>
    </source>
</evidence>
<accession>A0AAW0I347</accession>
<feature type="domain" description="Pyrin" evidence="1">
    <location>
        <begin position="2"/>
        <end position="36"/>
    </location>
</feature>
<gene>
    <name evidence="2" type="ORF">U0070_015957</name>
</gene>
<dbReference type="InterPro" id="IPR011029">
    <property type="entry name" value="DEATH-like_dom_sf"/>
</dbReference>
<reference evidence="2 3" key="1">
    <citation type="journal article" date="2023" name="bioRxiv">
        <title>Conserved and derived expression patterns and positive selection on dental genes reveal complex evolutionary context of ever-growing rodent molars.</title>
        <authorList>
            <person name="Calamari Z.T."/>
            <person name="Song A."/>
            <person name="Cohen E."/>
            <person name="Akter M."/>
            <person name="Roy R.D."/>
            <person name="Hallikas O."/>
            <person name="Christensen M.M."/>
            <person name="Li P."/>
            <person name="Marangoni P."/>
            <person name="Jernvall J."/>
            <person name="Klein O.D."/>
        </authorList>
    </citation>
    <scope>NUCLEOTIDE SEQUENCE [LARGE SCALE GENOMIC DNA]</scope>
    <source>
        <strain evidence="2">V071</strain>
    </source>
</reference>
<comment type="caution">
    <text evidence="2">The sequence shown here is derived from an EMBL/GenBank/DDBJ whole genome shotgun (WGS) entry which is preliminary data.</text>
</comment>
<sequence>MSWEDLANLLMNYSEKKAWDVTFKIFKKINRKDLSEWVGRKIAGHSKIDQAHLKMKLTWNWSRKFNIPIQDFLKQKFT</sequence>
<name>A0AAW0I347_MYOGA</name>
<protein>
    <recommendedName>
        <fullName evidence="1">Pyrin domain-containing protein</fullName>
    </recommendedName>
</protein>
<dbReference type="Gene3D" id="1.10.533.10">
    <property type="entry name" value="Death Domain, Fas"/>
    <property type="match status" value="1"/>
</dbReference>
<proteinExistence type="predicted"/>